<evidence type="ECO:0000259" key="5">
    <source>
        <dbReference type="Pfam" id="PF00266"/>
    </source>
</evidence>
<proteinExistence type="inferred from homology"/>
<comment type="cofactor">
    <cofactor evidence="1 4">
        <name>pyridoxal 5'-phosphate</name>
        <dbReference type="ChEBI" id="CHEBI:597326"/>
    </cofactor>
</comment>
<dbReference type="InterPro" id="IPR015424">
    <property type="entry name" value="PyrdxlP-dep_Trfase"/>
</dbReference>
<dbReference type="InterPro" id="IPR000192">
    <property type="entry name" value="Aminotrans_V_dom"/>
</dbReference>
<gene>
    <name evidence="6" type="ORF">JW646_12335</name>
</gene>
<dbReference type="KEGG" id="tem:JW646_12335"/>
<keyword evidence="6" id="KW-0808">Transferase</keyword>
<name>A0AAX2ZBV3_9FIRM</name>
<dbReference type="NCBIfam" id="TIGR01977">
    <property type="entry name" value="am_tr_V_EF2568"/>
    <property type="match status" value="1"/>
</dbReference>
<comment type="similarity">
    <text evidence="3">Belongs to the class-V pyridoxal-phosphate-dependent aminotransferase family.</text>
</comment>
<dbReference type="SUPFAM" id="SSF53383">
    <property type="entry name" value="PLP-dependent transferases"/>
    <property type="match status" value="1"/>
</dbReference>
<keyword evidence="6" id="KW-0032">Aminotransferase</keyword>
<dbReference type="PROSITE" id="PS00595">
    <property type="entry name" value="AA_TRANSFER_CLASS_5"/>
    <property type="match status" value="1"/>
</dbReference>
<dbReference type="Gene3D" id="3.40.640.10">
    <property type="entry name" value="Type I PLP-dependent aspartate aminotransferase-like (Major domain)"/>
    <property type="match status" value="1"/>
</dbReference>
<dbReference type="InterPro" id="IPR020578">
    <property type="entry name" value="Aminotrans_V_PyrdxlP_BS"/>
</dbReference>
<feature type="domain" description="Aminotransferase class V" evidence="5">
    <location>
        <begin position="4"/>
        <end position="373"/>
    </location>
</feature>
<dbReference type="PANTHER" id="PTHR43586">
    <property type="entry name" value="CYSTEINE DESULFURASE"/>
    <property type="match status" value="1"/>
</dbReference>
<evidence type="ECO:0000313" key="6">
    <source>
        <dbReference type="EMBL" id="UEL46431.1"/>
    </source>
</evidence>
<dbReference type="AlphaFoldDB" id="A0AAX2ZBV3"/>
<dbReference type="GO" id="GO:0008483">
    <property type="term" value="F:transaminase activity"/>
    <property type="evidence" value="ECO:0007669"/>
    <property type="project" value="UniProtKB-KW"/>
</dbReference>
<dbReference type="PANTHER" id="PTHR43586:SF4">
    <property type="entry name" value="ISOPENICILLIN N EPIMERASE"/>
    <property type="match status" value="1"/>
</dbReference>
<evidence type="ECO:0000256" key="3">
    <source>
        <dbReference type="RuleBase" id="RU004075"/>
    </source>
</evidence>
<keyword evidence="2" id="KW-0663">Pyridoxal phosphate</keyword>
<evidence type="ECO:0000313" key="7">
    <source>
        <dbReference type="Proteomes" id="UP001198983"/>
    </source>
</evidence>
<sequence length="384" mass="43840">MDGVYLDNAATTFPKPNEVYNYMVEMYKTLGINVGRNKSNSSENVDGIVTSTRCMIKELANATYEYETIFEPSSTIALNQILFGLDYSNIKNIYITKFEHNAVLRTLHEVSKNKDVKINFLEFNSDKWSYDIEKIKYDFSKDKPDLIIVNHVSNVFGYITDINEMYEISKKYNPIYVIDASQSLGVEEIDLTRFKFDFIVFAGHKTLYAPFGIAGFIMNKNIELKPYIFGGTGTESANMDMPKGLPTRYEAGSMNILSVFGLYKALLWNQKIGRENIRNREVELTEKLVQVIKKYDFIESYIPCKNHIGIVSFKFRGYPVDSMAQVLSDEYNIALRSGLHCAPLAHEISNSGEEGTIRVSIGYFTTEEDIEKLDEALSELECEI</sequence>
<keyword evidence="7" id="KW-1185">Reference proteome</keyword>
<evidence type="ECO:0000256" key="4">
    <source>
        <dbReference type="RuleBase" id="RU004504"/>
    </source>
</evidence>
<dbReference type="EMBL" id="CP081135">
    <property type="protein sequence ID" value="UEL46431.1"/>
    <property type="molecule type" value="Genomic_DNA"/>
</dbReference>
<dbReference type="RefSeq" id="WP_228415326.1">
    <property type="nucleotide sequence ID" value="NZ_CP081135.1"/>
</dbReference>
<reference evidence="6 7" key="1">
    <citation type="journal article" date="2023" name="Int. J. Syst. Evol. Microbiol.">
        <title>Terrisporobacter hibernicus sp. nov., isolated from bovine faeces in Northern Ireland.</title>
        <authorList>
            <person name="Mitchell M."/>
            <person name="Nguyen S.V."/>
            <person name="Connor M."/>
            <person name="Fairley D.J."/>
            <person name="Donoghue O."/>
            <person name="Marshall H."/>
            <person name="Koolman L."/>
            <person name="McMullan G."/>
            <person name="Schaffer K.E."/>
            <person name="McGrath J.W."/>
            <person name="Fanning S."/>
        </authorList>
    </citation>
    <scope>NUCLEOTIDE SEQUENCE [LARGE SCALE GENOMIC DNA]</scope>
    <source>
        <strain evidence="6 7">MCA3</strain>
    </source>
</reference>
<evidence type="ECO:0000256" key="1">
    <source>
        <dbReference type="ARBA" id="ARBA00001933"/>
    </source>
</evidence>
<dbReference type="Pfam" id="PF00266">
    <property type="entry name" value="Aminotran_5"/>
    <property type="match status" value="1"/>
</dbReference>
<dbReference type="InterPro" id="IPR015422">
    <property type="entry name" value="PyrdxlP-dep_Trfase_small"/>
</dbReference>
<protein>
    <submittedName>
        <fullName evidence="6">Aminotransferase class V-fold PLP-dependent enzyme</fullName>
    </submittedName>
</protein>
<dbReference type="Proteomes" id="UP001198983">
    <property type="component" value="Chromosome"/>
</dbReference>
<dbReference type="InterPro" id="IPR010969">
    <property type="entry name" value="Cys_dSase-rel_unknwn_funct"/>
</dbReference>
<dbReference type="InterPro" id="IPR015421">
    <property type="entry name" value="PyrdxlP-dep_Trfase_major"/>
</dbReference>
<evidence type="ECO:0000256" key="2">
    <source>
        <dbReference type="ARBA" id="ARBA00022898"/>
    </source>
</evidence>
<organism evidence="6 7">
    <name type="scientific">Terrisporobacter hibernicus</name>
    <dbReference type="NCBI Taxonomy" id="2813371"/>
    <lineage>
        <taxon>Bacteria</taxon>
        <taxon>Bacillati</taxon>
        <taxon>Bacillota</taxon>
        <taxon>Clostridia</taxon>
        <taxon>Peptostreptococcales</taxon>
        <taxon>Peptostreptococcaceae</taxon>
        <taxon>Terrisporobacter</taxon>
    </lineage>
</organism>
<dbReference type="Gene3D" id="3.90.1150.10">
    <property type="entry name" value="Aspartate Aminotransferase, domain 1"/>
    <property type="match status" value="1"/>
</dbReference>
<accession>A0AAX2ZBV3</accession>